<proteinExistence type="predicted"/>
<gene>
    <name evidence="2" type="ORF">J121_397</name>
</gene>
<name>A0A0L1KF77_9SPHN</name>
<evidence type="ECO:0000313" key="2">
    <source>
        <dbReference type="EMBL" id="KNH02613.1"/>
    </source>
</evidence>
<sequence>MASDYDSEALAGLDDWLGRVLQGLSPAKRKRAALKLGQALRRSNLARQAANLEPDGGPMEKRKSRLDRRGRVRSTGGGKMFRKLRYARRWAIDARPDSVEISPKGDARIAAEHHFGKKGLVGRGPDGRKIFARYPERPLLGFGQGDDKLAIDIAADLFDGQGR</sequence>
<dbReference type="Pfam" id="PF05069">
    <property type="entry name" value="Phage_tail_S"/>
    <property type="match status" value="1"/>
</dbReference>
<comment type="caution">
    <text evidence="2">The sequence shown here is derived from an EMBL/GenBank/DDBJ whole genome shotgun (WGS) entry which is preliminary data.</text>
</comment>
<dbReference type="EMBL" id="JYNE01000022">
    <property type="protein sequence ID" value="KNH02613.1"/>
    <property type="molecule type" value="Genomic_DNA"/>
</dbReference>
<evidence type="ECO:0000256" key="1">
    <source>
        <dbReference type="SAM" id="MobiDB-lite"/>
    </source>
</evidence>
<dbReference type="AlphaFoldDB" id="A0A0L1KF77"/>
<evidence type="ECO:0000313" key="3">
    <source>
        <dbReference type="Proteomes" id="UP000037446"/>
    </source>
</evidence>
<dbReference type="STRING" id="1306953.J121_397"/>
<accession>A0A0L1KF77</accession>
<dbReference type="Proteomes" id="UP000037446">
    <property type="component" value="Unassembled WGS sequence"/>
</dbReference>
<feature type="compositionally biased region" description="Basic residues" evidence="1">
    <location>
        <begin position="62"/>
        <end position="72"/>
    </location>
</feature>
<feature type="region of interest" description="Disordered" evidence="1">
    <location>
        <begin position="45"/>
        <end position="76"/>
    </location>
</feature>
<dbReference type="InterPro" id="IPR006522">
    <property type="entry name" value="Phage_virion_morphogenesis"/>
</dbReference>
<reference evidence="3" key="1">
    <citation type="submission" date="2015-02" db="EMBL/GenBank/DDBJ databases">
        <authorList>
            <person name="Lima A.O."/>
            <person name="Cabral A."/>
            <person name="Porto L.M."/>
            <person name="Silva M.A."/>
        </authorList>
    </citation>
    <scope>NUCLEOTIDE SEQUENCE [LARGE SCALE GENOMIC DNA]</scope>
    <source>
        <strain evidence="3">LAMA 915</strain>
    </source>
</reference>
<dbReference type="NCBIfam" id="TIGR01635">
    <property type="entry name" value="tail_comp_S"/>
    <property type="match status" value="1"/>
</dbReference>
<dbReference type="RefSeq" id="WP_050600030.1">
    <property type="nucleotide sequence ID" value="NZ_JYNE01000022.1"/>
</dbReference>
<dbReference type="PATRIC" id="fig|1306953.7.peg.400"/>
<protein>
    <submittedName>
        <fullName evidence="2">Phage tail completion protein</fullName>
    </submittedName>
</protein>
<organism evidence="2 3">
    <name type="scientific">Qipengyuania citrea LAMA 915</name>
    <dbReference type="NCBI Taxonomy" id="1306953"/>
    <lineage>
        <taxon>Bacteria</taxon>
        <taxon>Pseudomonadati</taxon>
        <taxon>Pseudomonadota</taxon>
        <taxon>Alphaproteobacteria</taxon>
        <taxon>Sphingomonadales</taxon>
        <taxon>Erythrobacteraceae</taxon>
        <taxon>Qipengyuania</taxon>
    </lineage>
</organism>